<accession>A0A3B5BFR4</accession>
<reference evidence="1" key="1">
    <citation type="submission" date="2023-09" db="UniProtKB">
        <authorList>
            <consortium name="Ensembl"/>
        </authorList>
    </citation>
    <scope>IDENTIFICATION</scope>
</reference>
<name>A0A3B5BFR4_9TELE</name>
<organism evidence="1">
    <name type="scientific">Stegastes partitus</name>
    <name type="common">bicolor damselfish</name>
    <dbReference type="NCBI Taxonomy" id="144197"/>
    <lineage>
        <taxon>Eukaryota</taxon>
        <taxon>Metazoa</taxon>
        <taxon>Chordata</taxon>
        <taxon>Craniata</taxon>
        <taxon>Vertebrata</taxon>
        <taxon>Euteleostomi</taxon>
        <taxon>Actinopterygii</taxon>
        <taxon>Neopterygii</taxon>
        <taxon>Teleostei</taxon>
        <taxon>Neoteleostei</taxon>
        <taxon>Acanthomorphata</taxon>
        <taxon>Ovalentaria</taxon>
        <taxon>Pomacentridae</taxon>
        <taxon>Stegastes</taxon>
    </lineage>
</organism>
<sequence>VLLDLTGCGGSSLAAHAGGIDCFRGDQIQILIIGNLIEPVPVLQELDVQVLVDLL</sequence>
<evidence type="ECO:0000313" key="1">
    <source>
        <dbReference type="Ensembl" id="ENSSPAP00000025072.1"/>
    </source>
</evidence>
<protein>
    <submittedName>
        <fullName evidence="1">Si:dkey-201c13.2</fullName>
    </submittedName>
</protein>
<proteinExistence type="predicted"/>
<dbReference type="AlphaFoldDB" id="A0A3B5BFR4"/>
<dbReference type="Ensembl" id="ENSSPAT00000025482.1">
    <property type="protein sequence ID" value="ENSSPAP00000025072.1"/>
    <property type="gene ID" value="ENSSPAG00000018958.1"/>
</dbReference>
<dbReference type="GeneTree" id="ENSGT00740000116816"/>